<comment type="caution">
    <text evidence="1">The sequence shown here is derived from an EMBL/GenBank/DDBJ whole genome shotgun (WGS) entry which is preliminary data.</text>
</comment>
<gene>
    <name evidence="1" type="ORF">LEP1GSC125_1219</name>
</gene>
<protein>
    <submittedName>
        <fullName evidence="1">Uncharacterized protein</fullName>
    </submittedName>
</protein>
<dbReference type="Proteomes" id="UP000001343">
    <property type="component" value="Unassembled WGS sequence"/>
</dbReference>
<reference evidence="1 2" key="1">
    <citation type="journal article" date="2014" name="Int. J. Syst. Evol. Microbiol.">
        <title>Leptospira mayottensis sp. nov., a pathogenic species of the genus Leptospira isolated from humans.</title>
        <authorList>
            <person name="Bourhy P."/>
            <person name="Collet L."/>
            <person name="Brisse S."/>
            <person name="Picardeau M."/>
        </authorList>
    </citation>
    <scope>NUCLEOTIDE SEQUENCE [LARGE SCALE GENOMIC DNA]</scope>
    <source>
        <strain evidence="1 2">200901122</strain>
    </source>
</reference>
<evidence type="ECO:0000313" key="2">
    <source>
        <dbReference type="Proteomes" id="UP000001343"/>
    </source>
</evidence>
<organism evidence="1 2">
    <name type="scientific">Leptospira mayottensis 200901122</name>
    <dbReference type="NCBI Taxonomy" id="1193010"/>
    <lineage>
        <taxon>Bacteria</taxon>
        <taxon>Pseudomonadati</taxon>
        <taxon>Spirochaetota</taxon>
        <taxon>Spirochaetia</taxon>
        <taxon>Leptospirales</taxon>
        <taxon>Leptospiraceae</taxon>
        <taxon>Leptospira</taxon>
    </lineage>
</organism>
<proteinExistence type="predicted"/>
<sequence length="58" mass="6770">MSLPLWICHVWNIVLKLLIEKACSKNFRMQAHRSQVRLKIRLYSVSNRAGMDVPALFS</sequence>
<evidence type="ECO:0000313" key="1">
    <source>
        <dbReference type="EMBL" id="EKS01157.1"/>
    </source>
</evidence>
<dbReference type="AlphaFoldDB" id="A0AA87MSQ6"/>
<dbReference type="EMBL" id="AKWM02000022">
    <property type="protein sequence ID" value="EKS01157.1"/>
    <property type="molecule type" value="Genomic_DNA"/>
</dbReference>
<accession>A0AA87MSQ6</accession>
<name>A0AA87MSQ6_9LEPT</name>